<comment type="catalytic activity">
    <reaction evidence="8">
        <text>2-oxo-dATP + H2O = 2-oxo-dAMP + diphosphate + H(+)</text>
        <dbReference type="Rhea" id="RHEA:31583"/>
        <dbReference type="ChEBI" id="CHEBI:15377"/>
        <dbReference type="ChEBI" id="CHEBI:15378"/>
        <dbReference type="ChEBI" id="CHEBI:33019"/>
        <dbReference type="ChEBI" id="CHEBI:63212"/>
        <dbReference type="ChEBI" id="CHEBI:77897"/>
        <dbReference type="EC" id="3.6.1.56"/>
    </reaction>
    <physiologicalReaction direction="left-to-right" evidence="8">
        <dbReference type="Rhea" id="RHEA:31584"/>
    </physiologicalReaction>
</comment>
<feature type="domain" description="Nudix hydrolase" evidence="22">
    <location>
        <begin position="21"/>
        <end position="146"/>
    </location>
</feature>
<evidence type="ECO:0000256" key="21">
    <source>
        <dbReference type="ARBA" id="ARBA00053094"/>
    </source>
</evidence>
<comment type="catalytic activity">
    <reaction evidence="7">
        <text>8-oxo-dATP + H2O = 8-oxo-dAMP + diphosphate + H(+)</text>
        <dbReference type="Rhea" id="RHEA:65396"/>
        <dbReference type="ChEBI" id="CHEBI:15377"/>
        <dbReference type="ChEBI" id="CHEBI:15378"/>
        <dbReference type="ChEBI" id="CHEBI:33019"/>
        <dbReference type="ChEBI" id="CHEBI:71361"/>
        <dbReference type="ChEBI" id="CHEBI:172871"/>
    </reaction>
    <physiologicalReaction direction="left-to-right" evidence="7">
        <dbReference type="Rhea" id="RHEA:65397"/>
    </physiologicalReaction>
</comment>
<dbReference type="SUPFAM" id="SSF55811">
    <property type="entry name" value="Nudix"/>
    <property type="match status" value="1"/>
</dbReference>
<keyword evidence="5 23" id="KW-0378">Hydrolase</keyword>
<dbReference type="GO" id="GO:0042262">
    <property type="term" value="P:DNA protection"/>
    <property type="evidence" value="ECO:0007669"/>
    <property type="project" value="InterPro"/>
</dbReference>
<dbReference type="GO" id="GO:0046872">
    <property type="term" value="F:metal ion binding"/>
    <property type="evidence" value="ECO:0007669"/>
    <property type="project" value="UniProtKB-KW"/>
</dbReference>
<evidence type="ECO:0000259" key="22">
    <source>
        <dbReference type="PROSITE" id="PS51462"/>
    </source>
</evidence>
<comment type="catalytic activity">
    <reaction evidence="10">
        <text>2-oxo-ATP + H2O = 2-oxo-AMP + diphosphate + H(+)</text>
        <dbReference type="Rhea" id="RHEA:67392"/>
        <dbReference type="ChEBI" id="CHEBI:15377"/>
        <dbReference type="ChEBI" id="CHEBI:15378"/>
        <dbReference type="ChEBI" id="CHEBI:33019"/>
        <dbReference type="ChEBI" id="CHEBI:71395"/>
        <dbReference type="ChEBI" id="CHEBI:172878"/>
    </reaction>
    <physiologicalReaction direction="left-to-right" evidence="10">
        <dbReference type="Rhea" id="RHEA:67393"/>
    </physiologicalReaction>
</comment>
<dbReference type="GO" id="GO:0008413">
    <property type="term" value="F:8-oxo-7,8-dihydroguanosine triphosphate pyrophosphatase activity"/>
    <property type="evidence" value="ECO:0007669"/>
    <property type="project" value="InterPro"/>
</dbReference>
<evidence type="ECO:0000256" key="18">
    <source>
        <dbReference type="ARBA" id="ARBA00048002"/>
    </source>
</evidence>
<evidence type="ECO:0000256" key="17">
    <source>
        <dbReference type="ARBA" id="ARBA00032071"/>
    </source>
</evidence>
<dbReference type="Proteomes" id="UP000028006">
    <property type="component" value="Unassembled WGS sequence"/>
</dbReference>
<evidence type="ECO:0000256" key="4">
    <source>
        <dbReference type="ARBA" id="ARBA00022723"/>
    </source>
</evidence>
<evidence type="ECO:0000256" key="15">
    <source>
        <dbReference type="ARBA" id="ARBA00030682"/>
    </source>
</evidence>
<evidence type="ECO:0000256" key="1">
    <source>
        <dbReference type="ARBA" id="ARBA00001946"/>
    </source>
</evidence>
<comment type="similarity">
    <text evidence="2">Belongs to the Nudix hydrolase family.</text>
</comment>
<dbReference type="InterPro" id="IPR000086">
    <property type="entry name" value="NUDIX_hydrolase_dom"/>
</dbReference>
<keyword evidence="6" id="KW-0460">Magnesium</keyword>
<comment type="subunit">
    <text evidence="3">Monomer.</text>
</comment>
<evidence type="ECO:0000313" key="23">
    <source>
        <dbReference type="EMBL" id="KEQ13676.1"/>
    </source>
</evidence>
<evidence type="ECO:0000256" key="14">
    <source>
        <dbReference type="ARBA" id="ARBA00030634"/>
    </source>
</evidence>
<name>A0A081N5F3_9GAMM</name>
<proteinExistence type="inferred from homology"/>
<comment type="cofactor">
    <cofactor evidence="1">
        <name>Mg(2+)</name>
        <dbReference type="ChEBI" id="CHEBI:18420"/>
    </cofactor>
</comment>
<dbReference type="eggNOG" id="COG0494">
    <property type="taxonomic scope" value="Bacteria"/>
</dbReference>
<evidence type="ECO:0000256" key="5">
    <source>
        <dbReference type="ARBA" id="ARBA00022801"/>
    </source>
</evidence>
<evidence type="ECO:0000256" key="13">
    <source>
        <dbReference type="ARBA" id="ARBA00029673"/>
    </source>
</evidence>
<evidence type="ECO:0000256" key="9">
    <source>
        <dbReference type="ARBA" id="ARBA00024486"/>
    </source>
</evidence>
<dbReference type="Gene3D" id="3.90.79.10">
    <property type="entry name" value="Nucleoside Triphosphate Pyrophosphohydrolase"/>
    <property type="match status" value="1"/>
</dbReference>
<evidence type="ECO:0000256" key="7">
    <source>
        <dbReference type="ARBA" id="ARBA00024448"/>
    </source>
</evidence>
<dbReference type="PANTHER" id="PTHR43758">
    <property type="entry name" value="7,8-DIHYDRO-8-OXOGUANINE TRIPHOSPHATASE"/>
    <property type="match status" value="1"/>
</dbReference>
<dbReference type="RefSeq" id="WP_051790057.1">
    <property type="nucleotide sequence ID" value="NZ_JOKG01000003.1"/>
</dbReference>
<evidence type="ECO:0000256" key="3">
    <source>
        <dbReference type="ARBA" id="ARBA00011245"/>
    </source>
</evidence>
<dbReference type="EMBL" id="JOKG01000003">
    <property type="protein sequence ID" value="KEQ13676.1"/>
    <property type="molecule type" value="Genomic_DNA"/>
</dbReference>
<dbReference type="GO" id="GO:0008828">
    <property type="term" value="F:dATP diphosphatase activity"/>
    <property type="evidence" value="ECO:0007669"/>
    <property type="project" value="UniProtKB-EC"/>
</dbReference>
<comment type="catalytic activity">
    <reaction evidence="18">
        <text>N(6)-methyl-ATP + H2O = N(6)-methyl-AMP + diphosphate + H(+)</text>
        <dbReference type="Rhea" id="RHEA:67608"/>
        <dbReference type="ChEBI" id="CHEBI:15377"/>
        <dbReference type="ChEBI" id="CHEBI:15378"/>
        <dbReference type="ChEBI" id="CHEBI:33019"/>
        <dbReference type="ChEBI" id="CHEBI:144842"/>
        <dbReference type="ChEBI" id="CHEBI:172873"/>
    </reaction>
    <physiologicalReaction direction="left-to-right" evidence="18">
        <dbReference type="Rhea" id="RHEA:67609"/>
    </physiologicalReaction>
</comment>
<comment type="catalytic activity">
    <reaction evidence="9">
        <text>8-oxo-dGTP + H2O = 8-oxo-dGMP + diphosphate + H(+)</text>
        <dbReference type="Rhea" id="RHEA:31575"/>
        <dbReference type="ChEBI" id="CHEBI:15377"/>
        <dbReference type="ChEBI" id="CHEBI:15378"/>
        <dbReference type="ChEBI" id="CHEBI:33019"/>
        <dbReference type="ChEBI" id="CHEBI:63224"/>
        <dbReference type="ChEBI" id="CHEBI:77896"/>
    </reaction>
    <physiologicalReaction direction="left-to-right" evidence="9">
        <dbReference type="Rhea" id="RHEA:31576"/>
    </physiologicalReaction>
</comment>
<organism evidence="23 24">
    <name type="scientific">Endozoicomonas montiporae</name>
    <dbReference type="NCBI Taxonomy" id="1027273"/>
    <lineage>
        <taxon>Bacteria</taxon>
        <taxon>Pseudomonadati</taxon>
        <taxon>Pseudomonadota</taxon>
        <taxon>Gammaproteobacteria</taxon>
        <taxon>Oceanospirillales</taxon>
        <taxon>Endozoicomonadaceae</taxon>
        <taxon>Endozoicomonas</taxon>
    </lineage>
</organism>
<comment type="catalytic activity">
    <reaction evidence="20">
        <text>N(6)-methyl-dATP + H2O = N(6)-methyl-dAMP + diphosphate + H(+)</text>
        <dbReference type="Rhea" id="RHEA:67604"/>
        <dbReference type="ChEBI" id="CHEBI:15377"/>
        <dbReference type="ChEBI" id="CHEBI:15378"/>
        <dbReference type="ChEBI" id="CHEBI:33019"/>
        <dbReference type="ChEBI" id="CHEBI:169976"/>
        <dbReference type="ChEBI" id="CHEBI:172872"/>
    </reaction>
    <physiologicalReaction direction="left-to-right" evidence="20">
        <dbReference type="Rhea" id="RHEA:67605"/>
    </physiologicalReaction>
</comment>
<dbReference type="PRINTS" id="PR01403">
    <property type="entry name" value="8OXTPHPHTASE"/>
</dbReference>
<dbReference type="PROSITE" id="PS51462">
    <property type="entry name" value="NUDIX"/>
    <property type="match status" value="1"/>
</dbReference>
<evidence type="ECO:0000256" key="10">
    <source>
        <dbReference type="ARBA" id="ARBA00024596"/>
    </source>
</evidence>
<comment type="caution">
    <text evidence="23">The sequence shown here is derived from an EMBL/GenBank/DDBJ whole genome shotgun (WGS) entry which is preliminary data.</text>
</comment>
<keyword evidence="24" id="KW-1185">Reference proteome</keyword>
<sequence length="171" mass="19655">MTTTLTSPKRLTDIDWQNWQAKDPATLTFVIKHGKILLIRKQRGLGAGKINGPGGRQEPGETMLECAVREVQEELCITPLNMQHRGECRFQFVDGYSIHVHVFTANDYEGTPTETEEAIPLWFDLDAIPYDEMWADDKIWLPLMLQGKACSGRYLFDNDKMLDYRLDHPLD</sequence>
<protein>
    <recommendedName>
        <fullName evidence="12">Oxidized purine nucleoside triphosphate hydrolase</fullName>
        <ecNumber evidence="11">3.6.1.56</ecNumber>
    </recommendedName>
    <alternativeName>
        <fullName evidence="16">2-hydroxy-dATP diphosphatase</fullName>
    </alternativeName>
    <alternativeName>
        <fullName evidence="15">7,8-dihydro-8-oxoguanine triphosphatase</fullName>
    </alternativeName>
    <alternativeName>
        <fullName evidence="14">8-oxo-dGTPase</fullName>
    </alternativeName>
    <alternativeName>
        <fullName evidence="17">Methylated purine nucleoside triphosphate hydrolase</fullName>
    </alternativeName>
    <alternativeName>
        <fullName evidence="13">Nucleoside diphosphate-linked moiety X motif 1</fullName>
    </alternativeName>
</protein>
<comment type="function">
    <text evidence="21">Oxidized purine nucleoside triphosphate hydrolase which is a prominent sanitizer of the oxidized nucleotide pool. Catalyzes the hydrolysis of 2-oxo-dATP (2-hydroxy-dATP) into 2-oxo-dAMP. Also has a significant hydrolase activity toward 2-oxo-ATP, 8-oxo-dGTP and 8-oxo-dATP. Through the hydrolysis of oxidized purine nucleoside triphosphates, prevents their incorporation into DNA and the subsequent transversions A:T to C:G and G:C to T:A. Also catalyzes the hydrolysis of methylated purine nucleoside triphosphate preventing their integration into DNA. Through this antimutagenic activity protects cells from oxidative stress.</text>
</comment>
<evidence type="ECO:0000256" key="6">
    <source>
        <dbReference type="ARBA" id="ARBA00022842"/>
    </source>
</evidence>
<evidence type="ECO:0000313" key="24">
    <source>
        <dbReference type="Proteomes" id="UP000028006"/>
    </source>
</evidence>
<dbReference type="Pfam" id="PF00293">
    <property type="entry name" value="NUDIX"/>
    <property type="match status" value="1"/>
</dbReference>
<dbReference type="AlphaFoldDB" id="A0A081N5F3"/>
<dbReference type="InterPro" id="IPR003563">
    <property type="entry name" value="8ODP"/>
</dbReference>
<evidence type="ECO:0000256" key="19">
    <source>
        <dbReference type="ARBA" id="ARBA00048894"/>
    </source>
</evidence>
<keyword evidence="4" id="KW-0479">Metal-binding</keyword>
<dbReference type="EC" id="3.6.1.56" evidence="11"/>
<evidence type="ECO:0000256" key="16">
    <source>
        <dbReference type="ARBA" id="ARBA00031927"/>
    </source>
</evidence>
<dbReference type="InterPro" id="IPR015797">
    <property type="entry name" value="NUDIX_hydrolase-like_dom_sf"/>
</dbReference>
<evidence type="ECO:0000256" key="12">
    <source>
        <dbReference type="ARBA" id="ARBA00026218"/>
    </source>
</evidence>
<dbReference type="PANTHER" id="PTHR43758:SF2">
    <property type="entry name" value="OXIDIZED PURINE NUCLEOSIDE TRIPHOSPHATE HYDROLASE"/>
    <property type="match status" value="1"/>
</dbReference>
<evidence type="ECO:0000256" key="8">
    <source>
        <dbReference type="ARBA" id="ARBA00024459"/>
    </source>
</evidence>
<gene>
    <name evidence="23" type="ORF">GZ77_15335</name>
</gene>
<dbReference type="CDD" id="cd03427">
    <property type="entry name" value="NUDIX_MTH1_Nudt1"/>
    <property type="match status" value="1"/>
</dbReference>
<reference evidence="23 24" key="1">
    <citation type="submission" date="2014-06" db="EMBL/GenBank/DDBJ databases">
        <title>Whole Genome Sequences of Three Symbiotic Endozoicomonas Bacteria.</title>
        <authorList>
            <person name="Neave M.J."/>
            <person name="Apprill A."/>
            <person name="Voolstra C.R."/>
        </authorList>
    </citation>
    <scope>NUCLEOTIDE SEQUENCE [LARGE SCALE GENOMIC DNA]</scope>
    <source>
        <strain evidence="23 24">LMG 24815</strain>
    </source>
</reference>
<evidence type="ECO:0000256" key="20">
    <source>
        <dbReference type="ARBA" id="ARBA00049032"/>
    </source>
</evidence>
<dbReference type="GO" id="GO:0005737">
    <property type="term" value="C:cytoplasm"/>
    <property type="evidence" value="ECO:0007669"/>
    <property type="project" value="TreeGrafter"/>
</dbReference>
<evidence type="ECO:0000256" key="11">
    <source>
        <dbReference type="ARBA" id="ARBA00026103"/>
    </source>
</evidence>
<comment type="catalytic activity">
    <reaction evidence="19">
        <text>O(6)-methyl-dGTP + H2O = O(6)-methyl-dGMP + diphosphate + H(+)</text>
        <dbReference type="Rhea" id="RHEA:67600"/>
        <dbReference type="ChEBI" id="CHEBI:15377"/>
        <dbReference type="ChEBI" id="CHEBI:15378"/>
        <dbReference type="ChEBI" id="CHEBI:33019"/>
        <dbReference type="ChEBI" id="CHEBI:169974"/>
        <dbReference type="ChEBI" id="CHEBI:169975"/>
    </reaction>
    <physiologicalReaction direction="left-to-right" evidence="19">
        <dbReference type="Rhea" id="RHEA:67601"/>
    </physiologicalReaction>
</comment>
<accession>A0A081N5F3</accession>
<evidence type="ECO:0000256" key="2">
    <source>
        <dbReference type="ARBA" id="ARBA00005582"/>
    </source>
</evidence>